<dbReference type="GO" id="GO:0061630">
    <property type="term" value="F:ubiquitin protein ligase activity"/>
    <property type="evidence" value="ECO:0007669"/>
    <property type="project" value="UniProtKB-EC"/>
</dbReference>
<dbReference type="PANTHER" id="PTHR11254">
    <property type="entry name" value="HECT DOMAIN UBIQUITIN-PROTEIN LIGASE"/>
    <property type="match status" value="1"/>
</dbReference>
<keyword evidence="7 9" id="KW-0833">Ubl conjugation pathway</keyword>
<evidence type="ECO:0000256" key="6">
    <source>
        <dbReference type="ARBA" id="ARBA00022771"/>
    </source>
</evidence>
<dbReference type="PANTHER" id="PTHR11254:SF440">
    <property type="entry name" value="E3 UBIQUITIN-PROTEIN LIGASE NEDD-4"/>
    <property type="match status" value="1"/>
</dbReference>
<dbReference type="Proteomes" id="UP000054928">
    <property type="component" value="Unassembled WGS sequence"/>
</dbReference>
<evidence type="ECO:0000256" key="8">
    <source>
        <dbReference type="ARBA" id="ARBA00022833"/>
    </source>
</evidence>
<dbReference type="FunFam" id="3.30.2410.10:FF:000009">
    <property type="entry name" value="Probable E3 ubiquitin-protein ligase HECTD2"/>
    <property type="match status" value="1"/>
</dbReference>
<evidence type="ECO:0000256" key="4">
    <source>
        <dbReference type="ARBA" id="ARBA00022679"/>
    </source>
</evidence>
<accession>A0A0P1A794</accession>
<dbReference type="FunFam" id="3.30.2160.10:FF:000001">
    <property type="entry name" value="E3 ubiquitin-protein ligase NEDD4-like"/>
    <property type="match status" value="1"/>
</dbReference>
<dbReference type="InterPro" id="IPR035983">
    <property type="entry name" value="Hect_E3_ubiquitin_ligase"/>
</dbReference>
<dbReference type="Gene3D" id="3.30.2160.10">
    <property type="entry name" value="Hect, E3 ligase catalytic domain"/>
    <property type="match status" value="1"/>
</dbReference>
<dbReference type="EMBL" id="CCYD01000109">
    <property type="protein sequence ID" value="CEG36049.1"/>
    <property type="molecule type" value="Genomic_DNA"/>
</dbReference>
<name>A0A0P1A794_PLAHL</name>
<evidence type="ECO:0000256" key="9">
    <source>
        <dbReference type="PROSITE-ProRule" id="PRU00104"/>
    </source>
</evidence>
<dbReference type="Gene3D" id="3.90.1750.10">
    <property type="entry name" value="Hect, E3 ligase catalytic domains"/>
    <property type="match status" value="1"/>
</dbReference>
<dbReference type="AlphaFoldDB" id="A0A0P1A794"/>
<sequence>MNDTSSSLGITLVVASASVLLLFCLIVLCASHWCNKSEDVGINLVDLRSFQLREDLVDTTLDAGCSEWQCIVCAHMNHPNHETCLLCGTSVDFSMMEETIEDPSTHKKTRMARTTFLGTDNHTLLSSTLLENLTTSFNLTTESNGDNESRKGLDTLHKANTLPILLSDSSFEDSTEEIEATTSMRQRALRYRRLNEMELNQKQRGASRRRLWQRVPLSNGGFVWVRAMDTSTETTDSFIYKLRNASFLRKNSGSKQLHGTLAEQLHRKNAASMGFFTELNATGTAVSWHKMDSIALDIVDKNEPSGTRALDFEGILAMTWREKKRWFLKQLTLLAVPFTVSVLKLDVRRSAIFEDSVPQLAGPDVELSRMHEHLNITFINEPALDAGGVLREWFGLICQDIFSAKRGLFVTTHAEDSSYWINSESLKCVQEDQNHLQLFTFAGRLLGKAILDGLVLEVSLSLPLLKHLLGVPITFSDLEYLDQELFKHLCWVRDHDNVEDLCVTFSLQTPSGETVELKPDGENVDVTDENKMEYLMLVLRYRMLDSVSEQLTALLRGLYDVIPKALLTIFDYQELDFYLTGLPTLDVIDWQNNCRIRHATLDSESDEMEREIEVIEWFWDVVGSFTDEQRARLLQFATGSSRVPVEGFRALTSASGIVNPFTLQMVPLGTPPLGLCPRAHTCFNRIDLPIYESKEDLYTYLSLVIQMEITGFGFE</sequence>
<dbReference type="SUPFAM" id="SSF56204">
    <property type="entry name" value="Hect, E3 ligase catalytic domain"/>
    <property type="match status" value="1"/>
</dbReference>
<keyword evidence="12" id="KW-1185">Reference proteome</keyword>
<feature type="active site" description="Glycyl thioester intermediate" evidence="9">
    <location>
        <position position="682"/>
    </location>
</feature>
<dbReference type="STRING" id="4781.A0A0P1A794"/>
<dbReference type="InterPro" id="IPR050409">
    <property type="entry name" value="E3_ubiq-protein_ligase"/>
</dbReference>
<evidence type="ECO:0000256" key="1">
    <source>
        <dbReference type="ARBA" id="ARBA00000885"/>
    </source>
</evidence>
<dbReference type="GeneID" id="36395424"/>
<dbReference type="OMA" id="ENKMEYL"/>
<evidence type="ECO:0000256" key="7">
    <source>
        <dbReference type="ARBA" id="ARBA00022786"/>
    </source>
</evidence>
<protein>
    <recommendedName>
        <fullName evidence="3">HECT-type E3 ubiquitin transferase</fullName>
        <ecNumber evidence="3">2.3.2.26</ecNumber>
    </recommendedName>
</protein>
<comment type="catalytic activity">
    <reaction evidence="1">
        <text>S-ubiquitinyl-[E2 ubiquitin-conjugating enzyme]-L-cysteine + [acceptor protein]-L-lysine = [E2 ubiquitin-conjugating enzyme]-L-cysteine + N(6)-ubiquitinyl-[acceptor protein]-L-lysine.</text>
        <dbReference type="EC" id="2.3.2.26"/>
    </reaction>
</comment>
<reference evidence="12" key="1">
    <citation type="submission" date="2014-09" db="EMBL/GenBank/DDBJ databases">
        <authorList>
            <person name="Sharma Rahul"/>
            <person name="Thines Marco"/>
        </authorList>
    </citation>
    <scope>NUCLEOTIDE SEQUENCE [LARGE SCALE GENOMIC DNA]</scope>
</reference>
<evidence type="ECO:0000256" key="2">
    <source>
        <dbReference type="ARBA" id="ARBA00004906"/>
    </source>
</evidence>
<dbReference type="InterPro" id="IPR001876">
    <property type="entry name" value="Znf_RanBP2"/>
</dbReference>
<keyword evidence="6" id="KW-0863">Zinc-finger</keyword>
<dbReference type="CDD" id="cd00078">
    <property type="entry name" value="HECTc"/>
    <property type="match status" value="1"/>
</dbReference>
<feature type="domain" description="HECT" evidence="10">
    <location>
        <begin position="363"/>
        <end position="715"/>
    </location>
</feature>
<dbReference type="Pfam" id="PF00632">
    <property type="entry name" value="HECT"/>
    <property type="match status" value="1"/>
</dbReference>
<dbReference type="PROSITE" id="PS50237">
    <property type="entry name" value="HECT"/>
    <property type="match status" value="1"/>
</dbReference>
<keyword evidence="8" id="KW-0862">Zinc</keyword>
<dbReference type="EC" id="2.3.2.26" evidence="3"/>
<dbReference type="Gene3D" id="3.30.2410.10">
    <property type="entry name" value="Hect, E3 ligase catalytic domain"/>
    <property type="match status" value="1"/>
</dbReference>
<evidence type="ECO:0000256" key="3">
    <source>
        <dbReference type="ARBA" id="ARBA00012485"/>
    </source>
</evidence>
<evidence type="ECO:0000313" key="12">
    <source>
        <dbReference type="Proteomes" id="UP000054928"/>
    </source>
</evidence>
<dbReference type="GO" id="GO:0005737">
    <property type="term" value="C:cytoplasm"/>
    <property type="evidence" value="ECO:0007669"/>
    <property type="project" value="TreeGrafter"/>
</dbReference>
<dbReference type="GO" id="GO:0006511">
    <property type="term" value="P:ubiquitin-dependent protein catabolic process"/>
    <property type="evidence" value="ECO:0007669"/>
    <property type="project" value="TreeGrafter"/>
</dbReference>
<dbReference type="PROSITE" id="PS01358">
    <property type="entry name" value="ZF_RANBP2_1"/>
    <property type="match status" value="1"/>
</dbReference>
<dbReference type="RefSeq" id="XP_024572418.1">
    <property type="nucleotide sequence ID" value="XM_024730969.1"/>
</dbReference>
<dbReference type="OrthoDB" id="8068875at2759"/>
<keyword evidence="5" id="KW-0479">Metal-binding</keyword>
<dbReference type="InterPro" id="IPR000569">
    <property type="entry name" value="HECT_dom"/>
</dbReference>
<comment type="pathway">
    <text evidence="2">Protein modification; protein ubiquitination.</text>
</comment>
<evidence type="ECO:0000259" key="10">
    <source>
        <dbReference type="PROSITE" id="PS50237"/>
    </source>
</evidence>
<evidence type="ECO:0000313" key="11">
    <source>
        <dbReference type="EMBL" id="CEG36049.1"/>
    </source>
</evidence>
<dbReference type="SMART" id="SM00119">
    <property type="entry name" value="HECTc"/>
    <property type="match status" value="1"/>
</dbReference>
<proteinExistence type="predicted"/>
<evidence type="ECO:0000256" key="5">
    <source>
        <dbReference type="ARBA" id="ARBA00022723"/>
    </source>
</evidence>
<keyword evidence="4" id="KW-0808">Transferase</keyword>
<organism evidence="11 12">
    <name type="scientific">Plasmopara halstedii</name>
    <name type="common">Downy mildew of sunflower</name>
    <dbReference type="NCBI Taxonomy" id="4781"/>
    <lineage>
        <taxon>Eukaryota</taxon>
        <taxon>Sar</taxon>
        <taxon>Stramenopiles</taxon>
        <taxon>Oomycota</taxon>
        <taxon>Peronosporomycetes</taxon>
        <taxon>Peronosporales</taxon>
        <taxon>Peronosporaceae</taxon>
        <taxon>Plasmopara</taxon>
    </lineage>
</organism>
<dbReference type="GO" id="GO:0008270">
    <property type="term" value="F:zinc ion binding"/>
    <property type="evidence" value="ECO:0007669"/>
    <property type="project" value="UniProtKB-KW"/>
</dbReference>
<dbReference type="GO" id="GO:0016567">
    <property type="term" value="P:protein ubiquitination"/>
    <property type="evidence" value="ECO:0007669"/>
    <property type="project" value="TreeGrafter"/>
</dbReference>